<accession>A0ABW1ZD48</accession>
<reference evidence="2" key="1">
    <citation type="journal article" date="2019" name="Int. J. Syst. Evol. Microbiol.">
        <title>The Global Catalogue of Microorganisms (GCM) 10K type strain sequencing project: providing services to taxonomists for standard genome sequencing and annotation.</title>
        <authorList>
            <consortium name="The Broad Institute Genomics Platform"/>
            <consortium name="The Broad Institute Genome Sequencing Center for Infectious Disease"/>
            <person name="Wu L."/>
            <person name="Ma J."/>
        </authorList>
    </citation>
    <scope>NUCLEOTIDE SEQUENCE [LARGE SCALE GENOMIC DNA]</scope>
    <source>
        <strain evidence="2">CGMCC 1.16026</strain>
    </source>
</reference>
<gene>
    <name evidence="1" type="ORF">ACFQBQ_13575</name>
</gene>
<organism evidence="1 2">
    <name type="scientific">Granulicella cerasi</name>
    <dbReference type="NCBI Taxonomy" id="741063"/>
    <lineage>
        <taxon>Bacteria</taxon>
        <taxon>Pseudomonadati</taxon>
        <taxon>Acidobacteriota</taxon>
        <taxon>Terriglobia</taxon>
        <taxon>Terriglobales</taxon>
        <taxon>Acidobacteriaceae</taxon>
        <taxon>Granulicella</taxon>
    </lineage>
</organism>
<dbReference type="Proteomes" id="UP001596391">
    <property type="component" value="Unassembled WGS sequence"/>
</dbReference>
<evidence type="ECO:0000313" key="1">
    <source>
        <dbReference type="EMBL" id="MFC6646597.1"/>
    </source>
</evidence>
<dbReference type="EMBL" id="JBHSWI010000001">
    <property type="protein sequence ID" value="MFC6646597.1"/>
    <property type="molecule type" value="Genomic_DNA"/>
</dbReference>
<dbReference type="RefSeq" id="WP_263370253.1">
    <property type="nucleotide sequence ID" value="NZ_JAGSYD010000001.1"/>
</dbReference>
<sequence>MAATSNAMLAAVRRALMRVPRWCLSVLCIALLLLYAAVAGAHSMYQTAVLLDFDGNRVGAELQLPVDRLSISFKQTVDASHFAVESDALRNYVLAHVHPVTEDGRPFTVQFLDQSIQTVEGAPYLVVHLMFLPPKGASVDHFKLNYDVIAHEIVTHVVLISIRSDKQHPIAATDPVLLGMIRYTKLSQDVDRMKR</sequence>
<comment type="caution">
    <text evidence="1">The sequence shown here is derived from an EMBL/GenBank/DDBJ whole genome shotgun (WGS) entry which is preliminary data.</text>
</comment>
<name>A0ABW1ZD48_9BACT</name>
<proteinExistence type="predicted"/>
<keyword evidence="2" id="KW-1185">Reference proteome</keyword>
<evidence type="ECO:0000313" key="2">
    <source>
        <dbReference type="Proteomes" id="UP001596391"/>
    </source>
</evidence>
<protein>
    <submittedName>
        <fullName evidence="1">Uncharacterized protein</fullName>
    </submittedName>
</protein>